<dbReference type="EMBL" id="BAAARV010000025">
    <property type="protein sequence ID" value="GAA2345417.1"/>
    <property type="molecule type" value="Genomic_DNA"/>
</dbReference>
<dbReference type="InterPro" id="IPR046030">
    <property type="entry name" value="DUF5988"/>
</dbReference>
<name>A0ABP5T9G0_9ACTN</name>
<evidence type="ECO:0000313" key="1">
    <source>
        <dbReference type="EMBL" id="GAA2345417.1"/>
    </source>
</evidence>
<proteinExistence type="predicted"/>
<organism evidence="1 2">
    <name type="scientific">Dactylosporangium salmoneum</name>
    <dbReference type="NCBI Taxonomy" id="53361"/>
    <lineage>
        <taxon>Bacteria</taxon>
        <taxon>Bacillati</taxon>
        <taxon>Actinomycetota</taxon>
        <taxon>Actinomycetes</taxon>
        <taxon>Micromonosporales</taxon>
        <taxon>Micromonosporaceae</taxon>
        <taxon>Dactylosporangium</taxon>
    </lineage>
</organism>
<gene>
    <name evidence="1" type="ORF">GCM10010170_031510</name>
</gene>
<dbReference type="RefSeq" id="WP_344613120.1">
    <property type="nucleotide sequence ID" value="NZ_BAAARV010000025.1"/>
</dbReference>
<keyword evidence="2" id="KW-1185">Reference proteome</keyword>
<accession>A0ABP5T9G0</accession>
<comment type="caution">
    <text evidence="1">The sequence shown here is derived from an EMBL/GenBank/DDBJ whole genome shotgun (WGS) entry which is preliminary data.</text>
</comment>
<reference evidence="2" key="1">
    <citation type="journal article" date="2019" name="Int. J. Syst. Evol. Microbiol.">
        <title>The Global Catalogue of Microorganisms (GCM) 10K type strain sequencing project: providing services to taxonomists for standard genome sequencing and annotation.</title>
        <authorList>
            <consortium name="The Broad Institute Genomics Platform"/>
            <consortium name="The Broad Institute Genome Sequencing Center for Infectious Disease"/>
            <person name="Wu L."/>
            <person name="Ma J."/>
        </authorList>
    </citation>
    <scope>NUCLEOTIDE SEQUENCE [LARGE SCALE GENOMIC DNA]</scope>
    <source>
        <strain evidence="2">JCM 3272</strain>
    </source>
</reference>
<protein>
    <submittedName>
        <fullName evidence="1">Uncharacterized protein</fullName>
    </submittedName>
</protein>
<sequence>MVHVPDLDNDPVELVEAILEGGPAHFPAELRARQVPHTDEKIKVPHLNGYEHFERDPAACPVGVPIVYRWTGRTRVAE</sequence>
<evidence type="ECO:0000313" key="2">
    <source>
        <dbReference type="Proteomes" id="UP001501444"/>
    </source>
</evidence>
<dbReference type="Pfam" id="PF19450">
    <property type="entry name" value="DUF5988"/>
    <property type="match status" value="1"/>
</dbReference>
<dbReference type="Proteomes" id="UP001501444">
    <property type="component" value="Unassembled WGS sequence"/>
</dbReference>